<dbReference type="PANTHER" id="PTHR44666:SF1">
    <property type="entry name" value="WD REPEAT-CONTAINING PROTEIN 53"/>
    <property type="match status" value="1"/>
</dbReference>
<dbReference type="InterPro" id="IPR042453">
    <property type="entry name" value="WDR53"/>
</dbReference>
<dbReference type="InterPro" id="IPR011047">
    <property type="entry name" value="Quinoprotein_ADH-like_sf"/>
</dbReference>
<dbReference type="Pfam" id="PF00400">
    <property type="entry name" value="WD40"/>
    <property type="match status" value="1"/>
</dbReference>
<dbReference type="OrthoDB" id="2161379at2759"/>
<dbReference type="STRING" id="765257.A0A0C9ZP66"/>
<accession>A0A0C9ZP66</accession>
<dbReference type="SMART" id="SM00320">
    <property type="entry name" value="WD40"/>
    <property type="match status" value="3"/>
</dbReference>
<sequence length="357" mass="37922">MTSEKKYAPFKTLKIPAQVTCLAAGGAGQLLVGSDDGSVRIYDLSTFKVVKAIRDLASVSSIVWHSQSGCLWLASGRSVIAFTMSTDKLILTVSDAHHKLDVGSEDNDAVNEVRVGDQAAFCLDSGVVGVINLCNNEVRRMRNGHDSVCGSVRFVPNRLGELVSGGYDSALLHFDVLQGKLLSRDDLRPMDSSSGLAMSPPFILSLDISSTGVLAAGTADGRIYVGTSGERLGGAGGARQNRRRKWEGLRSDGRILVEVARGPVIALAFTSPREFLTCTLLGSVTSHQICGSTGNGGLTARSVWNRSVEDIFKVNAMVVCGNLLVLGGFQKDGTGIIELWEERGINATDTSTTANEQ</sequence>
<evidence type="ECO:0008006" key="3">
    <source>
        <dbReference type="Google" id="ProtNLM"/>
    </source>
</evidence>
<evidence type="ECO:0000313" key="1">
    <source>
        <dbReference type="EMBL" id="KIK31146.1"/>
    </source>
</evidence>
<dbReference type="Proteomes" id="UP000054018">
    <property type="component" value="Unassembled WGS sequence"/>
</dbReference>
<dbReference type="Gene3D" id="2.130.10.10">
    <property type="entry name" value="YVTN repeat-like/Quinoprotein amine dehydrogenase"/>
    <property type="match status" value="2"/>
</dbReference>
<dbReference type="InterPro" id="IPR015943">
    <property type="entry name" value="WD40/YVTN_repeat-like_dom_sf"/>
</dbReference>
<organism evidence="1 2">
    <name type="scientific">Pisolithus microcarpus 441</name>
    <dbReference type="NCBI Taxonomy" id="765257"/>
    <lineage>
        <taxon>Eukaryota</taxon>
        <taxon>Fungi</taxon>
        <taxon>Dikarya</taxon>
        <taxon>Basidiomycota</taxon>
        <taxon>Agaricomycotina</taxon>
        <taxon>Agaricomycetes</taxon>
        <taxon>Agaricomycetidae</taxon>
        <taxon>Boletales</taxon>
        <taxon>Sclerodermatineae</taxon>
        <taxon>Pisolithaceae</taxon>
        <taxon>Pisolithus</taxon>
    </lineage>
</organism>
<dbReference type="EMBL" id="KN833685">
    <property type="protein sequence ID" value="KIK31146.1"/>
    <property type="molecule type" value="Genomic_DNA"/>
</dbReference>
<dbReference type="AlphaFoldDB" id="A0A0C9ZP66"/>
<dbReference type="PANTHER" id="PTHR44666">
    <property type="entry name" value="WD REPEAT-CONTAINING PROTEIN 53"/>
    <property type="match status" value="1"/>
</dbReference>
<keyword evidence="2" id="KW-1185">Reference proteome</keyword>
<name>A0A0C9ZP66_9AGAM</name>
<dbReference type="HOGENOM" id="CLU_066072_0_0_1"/>
<reference evidence="2" key="2">
    <citation type="submission" date="2015-01" db="EMBL/GenBank/DDBJ databases">
        <title>Evolutionary Origins and Diversification of the Mycorrhizal Mutualists.</title>
        <authorList>
            <consortium name="DOE Joint Genome Institute"/>
            <consortium name="Mycorrhizal Genomics Consortium"/>
            <person name="Kohler A."/>
            <person name="Kuo A."/>
            <person name="Nagy L.G."/>
            <person name="Floudas D."/>
            <person name="Copeland A."/>
            <person name="Barry K.W."/>
            <person name="Cichocki N."/>
            <person name="Veneault-Fourrey C."/>
            <person name="LaButti K."/>
            <person name="Lindquist E.A."/>
            <person name="Lipzen A."/>
            <person name="Lundell T."/>
            <person name="Morin E."/>
            <person name="Murat C."/>
            <person name="Riley R."/>
            <person name="Ohm R."/>
            <person name="Sun H."/>
            <person name="Tunlid A."/>
            <person name="Henrissat B."/>
            <person name="Grigoriev I.V."/>
            <person name="Hibbett D.S."/>
            <person name="Martin F."/>
        </authorList>
    </citation>
    <scope>NUCLEOTIDE SEQUENCE [LARGE SCALE GENOMIC DNA]</scope>
    <source>
        <strain evidence="2">441</strain>
    </source>
</reference>
<dbReference type="InterPro" id="IPR001680">
    <property type="entry name" value="WD40_rpt"/>
</dbReference>
<gene>
    <name evidence="1" type="ORF">PISMIDRAFT_85444</name>
</gene>
<dbReference type="SUPFAM" id="SSF50998">
    <property type="entry name" value="Quinoprotein alcohol dehydrogenase-like"/>
    <property type="match status" value="1"/>
</dbReference>
<reference evidence="1 2" key="1">
    <citation type="submission" date="2014-04" db="EMBL/GenBank/DDBJ databases">
        <authorList>
            <consortium name="DOE Joint Genome Institute"/>
            <person name="Kuo A."/>
            <person name="Kohler A."/>
            <person name="Costa M.D."/>
            <person name="Nagy L.G."/>
            <person name="Floudas D."/>
            <person name="Copeland A."/>
            <person name="Barry K.W."/>
            <person name="Cichocki N."/>
            <person name="Veneault-Fourrey C."/>
            <person name="LaButti K."/>
            <person name="Lindquist E.A."/>
            <person name="Lipzen A."/>
            <person name="Lundell T."/>
            <person name="Morin E."/>
            <person name="Murat C."/>
            <person name="Sun H."/>
            <person name="Tunlid A."/>
            <person name="Henrissat B."/>
            <person name="Grigoriev I.V."/>
            <person name="Hibbett D.S."/>
            <person name="Martin F."/>
            <person name="Nordberg H.P."/>
            <person name="Cantor M.N."/>
            <person name="Hua S.X."/>
        </authorList>
    </citation>
    <scope>NUCLEOTIDE SEQUENCE [LARGE SCALE GENOMIC DNA]</scope>
    <source>
        <strain evidence="1 2">441</strain>
    </source>
</reference>
<proteinExistence type="predicted"/>
<evidence type="ECO:0000313" key="2">
    <source>
        <dbReference type="Proteomes" id="UP000054018"/>
    </source>
</evidence>
<protein>
    <recommendedName>
        <fullName evidence="3">Anaphase-promoting complex subunit 4 WD40 domain-containing protein</fullName>
    </recommendedName>
</protein>